<dbReference type="GO" id="GO:0042773">
    <property type="term" value="P:ATP synthesis coupled electron transport"/>
    <property type="evidence" value="ECO:0007669"/>
    <property type="project" value="InterPro"/>
</dbReference>
<accession>A0A1D7TH32</accession>
<dbReference type="GO" id="GO:0012505">
    <property type="term" value="C:endomembrane system"/>
    <property type="evidence" value="ECO:0007669"/>
    <property type="project" value="UniProtKB-SubCell"/>
</dbReference>
<evidence type="ECO:0000256" key="3">
    <source>
        <dbReference type="ARBA" id="ARBA00022692"/>
    </source>
</evidence>
<keyword evidence="4 7" id="KW-1133">Transmembrane helix</keyword>
<feature type="domain" description="NADH:quinone oxidoreductase/Mrp antiporter transmembrane" evidence="8">
    <location>
        <begin position="126"/>
        <end position="414"/>
    </location>
</feature>
<reference evidence="10" key="1">
    <citation type="submission" date="2016-08" db="EMBL/GenBank/DDBJ databases">
        <title>Complete genome sequence of the organohalide-respiring Epsilonproteobacterium Sulfurospirillum halorespirans.</title>
        <authorList>
            <person name="Goris T."/>
            <person name="Zimmermann J."/>
            <person name="Schenz B."/>
            <person name="Lemos M."/>
            <person name="Hackermueller J."/>
            <person name="Diekert G."/>
        </authorList>
    </citation>
    <scope>NUCLEOTIDE SEQUENCE [LARGE SCALE GENOMIC DNA]</scope>
    <source>
        <strain>DSM 13726</strain>
        <strain evidence="10">PCE-M2</strain>
    </source>
</reference>
<dbReference type="RefSeq" id="WP_069477241.1">
    <property type="nucleotide sequence ID" value="NZ_CP017111.1"/>
</dbReference>
<feature type="transmembrane region" description="Helical" evidence="7">
    <location>
        <begin position="303"/>
        <end position="324"/>
    </location>
</feature>
<feature type="transmembrane region" description="Helical" evidence="7">
    <location>
        <begin position="409"/>
        <end position="429"/>
    </location>
</feature>
<dbReference type="NCBIfam" id="TIGR01972">
    <property type="entry name" value="NDH_I_M"/>
    <property type="match status" value="1"/>
</dbReference>
<proteinExistence type="inferred from homology"/>
<evidence type="ECO:0000313" key="10">
    <source>
        <dbReference type="Proteomes" id="UP000094609"/>
    </source>
</evidence>
<protein>
    <submittedName>
        <fullName evidence="9">NADH-ubiquinone oxidoreductase chain M</fullName>
        <ecNumber evidence="9">1.6.5.3</ecNumber>
    </submittedName>
</protein>
<evidence type="ECO:0000259" key="8">
    <source>
        <dbReference type="Pfam" id="PF00361"/>
    </source>
</evidence>
<keyword evidence="10" id="KW-1185">Reference proteome</keyword>
<dbReference type="STRING" id="1193502.SHALO_0507"/>
<dbReference type="Pfam" id="PF00361">
    <property type="entry name" value="Proton_antipo_M"/>
    <property type="match status" value="1"/>
</dbReference>
<evidence type="ECO:0000313" key="9">
    <source>
        <dbReference type="EMBL" id="AOO64297.1"/>
    </source>
</evidence>
<feature type="transmembrane region" description="Helical" evidence="7">
    <location>
        <begin position="162"/>
        <end position="186"/>
    </location>
</feature>
<keyword evidence="9" id="KW-0560">Oxidoreductase</keyword>
<feature type="transmembrane region" description="Helical" evidence="7">
    <location>
        <begin position="372"/>
        <end position="403"/>
    </location>
</feature>
<comment type="subcellular location">
    <subcellularLocation>
        <location evidence="1">Endomembrane system</location>
        <topology evidence="1">Multi-pass membrane protein</topology>
    </subcellularLocation>
    <subcellularLocation>
        <location evidence="6">Membrane</location>
        <topology evidence="6">Multi-pass membrane protein</topology>
    </subcellularLocation>
</comment>
<dbReference type="GO" id="GO:0016020">
    <property type="term" value="C:membrane"/>
    <property type="evidence" value="ECO:0007669"/>
    <property type="project" value="UniProtKB-SubCell"/>
</dbReference>
<evidence type="ECO:0000256" key="2">
    <source>
        <dbReference type="ARBA" id="ARBA00009025"/>
    </source>
</evidence>
<gene>
    <name evidence="9" type="ORF">SHALO_0507</name>
</gene>
<dbReference type="InterPro" id="IPR003918">
    <property type="entry name" value="NADH_UbQ_OxRdtase"/>
</dbReference>
<dbReference type="PANTHER" id="PTHR43507">
    <property type="entry name" value="NADH-UBIQUINONE OXIDOREDUCTASE CHAIN 4"/>
    <property type="match status" value="1"/>
</dbReference>
<dbReference type="InterPro" id="IPR001750">
    <property type="entry name" value="ND/Mrp_TM"/>
</dbReference>
<evidence type="ECO:0000256" key="4">
    <source>
        <dbReference type="ARBA" id="ARBA00022989"/>
    </source>
</evidence>
<dbReference type="KEGG" id="shal:SHALO_0507"/>
<feature type="transmembrane region" description="Helical" evidence="7">
    <location>
        <begin position="33"/>
        <end position="52"/>
    </location>
</feature>
<sequence length="493" mass="54899">MNIGILSIIIFLPMVVALVLMVAPFSSRITRNAAFGVSLTIFALALYIYTHFELTGALQFKEFYPWIKSYGISYSLGIDGFSLIILMLIATLIPSAYLLLWNNARSKSYWISMLFIQSGISGTLFSLDLFLFYFFWEAMLLPVFMIIGLFGSGNRVFSTLKITIYTIMGSLFMFVSILYLGVAHYYEFGVWSFALSDLVNITTIAREQKIFLFFGFMLAFAIKIPLFPFHSWLLQTYSNSPTGGVFLLSSIMAKLGVYALVRFMMPLFPDLFVEFSIYFVALGIFGLVYFGIAAICQMNIKKMFAYSSASHLGFITAGVFALNVQGMMGSAFLIVAHAIATGGLFLLVGVMERHLGIRSLSALGGIATKAPWFTLFFAIMLFCTVGIPGTNGFVAELLIVLGIFHYNPYLGVLSALTVLVAASYMFWVFQKAVLVKSDNDVSNMKDLTLYEILGLLPLAVLIIAMGVYPDLFLYKIEPTLQHYLIDILHVGVK</sequence>
<dbReference type="GO" id="GO:0003954">
    <property type="term" value="F:NADH dehydrogenase activity"/>
    <property type="evidence" value="ECO:0007669"/>
    <property type="project" value="TreeGrafter"/>
</dbReference>
<dbReference type="PRINTS" id="PR01437">
    <property type="entry name" value="NUOXDRDTASE4"/>
</dbReference>
<feature type="transmembrane region" description="Helical" evidence="7">
    <location>
        <begin position="449"/>
        <end position="468"/>
    </location>
</feature>
<feature type="transmembrane region" description="Helical" evidence="7">
    <location>
        <begin position="245"/>
        <end position="265"/>
    </location>
</feature>
<feature type="transmembrane region" description="Helical" evidence="7">
    <location>
        <begin position="6"/>
        <end position="26"/>
    </location>
</feature>
<evidence type="ECO:0000256" key="7">
    <source>
        <dbReference type="SAM" id="Phobius"/>
    </source>
</evidence>
<comment type="similarity">
    <text evidence="2">Belongs to the complex I subunit 4 family.</text>
</comment>
<dbReference type="Proteomes" id="UP000094609">
    <property type="component" value="Chromosome"/>
</dbReference>
<feature type="transmembrane region" description="Helical" evidence="7">
    <location>
        <begin position="210"/>
        <end position="233"/>
    </location>
</feature>
<name>A0A1D7TH32_9BACT</name>
<keyword evidence="5 7" id="KW-0472">Membrane</keyword>
<dbReference type="GO" id="GO:0048039">
    <property type="term" value="F:ubiquinone binding"/>
    <property type="evidence" value="ECO:0007669"/>
    <property type="project" value="TreeGrafter"/>
</dbReference>
<feature type="transmembrane region" description="Helical" evidence="7">
    <location>
        <begin position="330"/>
        <end position="351"/>
    </location>
</feature>
<dbReference type="GO" id="GO:0015990">
    <property type="term" value="P:electron transport coupled proton transport"/>
    <property type="evidence" value="ECO:0007669"/>
    <property type="project" value="TreeGrafter"/>
</dbReference>
<dbReference type="PANTHER" id="PTHR43507:SF1">
    <property type="entry name" value="NADH-UBIQUINONE OXIDOREDUCTASE CHAIN 4"/>
    <property type="match status" value="1"/>
</dbReference>
<dbReference type="EMBL" id="CP017111">
    <property type="protein sequence ID" value="AOO64297.1"/>
    <property type="molecule type" value="Genomic_DNA"/>
</dbReference>
<feature type="transmembrane region" description="Helical" evidence="7">
    <location>
        <begin position="108"/>
        <end position="127"/>
    </location>
</feature>
<dbReference type="EC" id="1.6.5.3" evidence="9"/>
<evidence type="ECO:0000256" key="6">
    <source>
        <dbReference type="RuleBase" id="RU000320"/>
    </source>
</evidence>
<feature type="transmembrane region" description="Helical" evidence="7">
    <location>
        <begin position="277"/>
        <end position="296"/>
    </location>
</feature>
<dbReference type="GO" id="GO:0008137">
    <property type="term" value="F:NADH dehydrogenase (ubiquinone) activity"/>
    <property type="evidence" value="ECO:0007669"/>
    <property type="project" value="InterPro"/>
</dbReference>
<dbReference type="InterPro" id="IPR010227">
    <property type="entry name" value="NADH_Q_OxRdtase_chainM/4"/>
</dbReference>
<evidence type="ECO:0000256" key="5">
    <source>
        <dbReference type="ARBA" id="ARBA00023136"/>
    </source>
</evidence>
<dbReference type="AlphaFoldDB" id="A0A1D7TH32"/>
<dbReference type="PATRIC" id="fig|1193502.14.peg.517"/>
<keyword evidence="3 6" id="KW-0812">Transmembrane</keyword>
<evidence type="ECO:0000256" key="1">
    <source>
        <dbReference type="ARBA" id="ARBA00004127"/>
    </source>
</evidence>
<feature type="transmembrane region" description="Helical" evidence="7">
    <location>
        <begin position="72"/>
        <end position="101"/>
    </location>
</feature>
<feature type="transmembrane region" description="Helical" evidence="7">
    <location>
        <begin position="133"/>
        <end position="150"/>
    </location>
</feature>
<keyword evidence="9" id="KW-0830">Ubiquinone</keyword>
<organism evidence="9 10">
    <name type="scientific">Sulfurospirillum halorespirans DSM 13726</name>
    <dbReference type="NCBI Taxonomy" id="1193502"/>
    <lineage>
        <taxon>Bacteria</taxon>
        <taxon>Pseudomonadati</taxon>
        <taxon>Campylobacterota</taxon>
        <taxon>Epsilonproteobacteria</taxon>
        <taxon>Campylobacterales</taxon>
        <taxon>Sulfurospirillaceae</taxon>
        <taxon>Sulfurospirillum</taxon>
    </lineage>
</organism>